<proteinExistence type="predicted"/>
<dbReference type="RefSeq" id="WP_212963739.1">
    <property type="nucleotide sequence ID" value="NZ_BOQT01000018.1"/>
</dbReference>
<dbReference type="Proteomes" id="UP000680279">
    <property type="component" value="Unassembled WGS sequence"/>
</dbReference>
<accession>A0ABQ4KA79</accession>
<name>A0ABQ4KA79_9BACI</name>
<comment type="caution">
    <text evidence="1">The sequence shown here is derived from an EMBL/GenBank/DDBJ whole genome shotgun (WGS) entry which is preliminary data.</text>
</comment>
<organism evidence="1 2">
    <name type="scientific">Siminovitchia fordii</name>
    <dbReference type="NCBI Taxonomy" id="254759"/>
    <lineage>
        <taxon>Bacteria</taxon>
        <taxon>Bacillati</taxon>
        <taxon>Bacillota</taxon>
        <taxon>Bacilli</taxon>
        <taxon>Bacillales</taxon>
        <taxon>Bacillaceae</taxon>
        <taxon>Siminovitchia</taxon>
    </lineage>
</organism>
<keyword evidence="2" id="KW-1185">Reference proteome</keyword>
<gene>
    <name evidence="1" type="ORF">J1TS3_37610</name>
</gene>
<reference evidence="1 2" key="1">
    <citation type="submission" date="2021-03" db="EMBL/GenBank/DDBJ databases">
        <title>Antimicrobial resistance genes in bacteria isolated from Japanese honey, and their potential for conferring macrolide and lincosamide resistance in the American foulbrood pathogen Paenibacillus larvae.</title>
        <authorList>
            <person name="Okamoto M."/>
            <person name="Kumagai M."/>
            <person name="Kanamori H."/>
            <person name="Takamatsu D."/>
        </authorList>
    </citation>
    <scope>NUCLEOTIDE SEQUENCE [LARGE SCALE GENOMIC DNA]</scope>
    <source>
        <strain evidence="1 2">J1TS3</strain>
    </source>
</reference>
<dbReference type="EMBL" id="BOQT01000018">
    <property type="protein sequence ID" value="GIN22627.1"/>
    <property type="molecule type" value="Genomic_DNA"/>
</dbReference>
<evidence type="ECO:0000313" key="1">
    <source>
        <dbReference type="EMBL" id="GIN22627.1"/>
    </source>
</evidence>
<evidence type="ECO:0000313" key="2">
    <source>
        <dbReference type="Proteomes" id="UP000680279"/>
    </source>
</evidence>
<sequence length="57" mass="6807">MIKTLKKNGAYRLMQYDNDYYSVDFSNESVGYTILFSKDKEQVINKYDEVTMTEKHI</sequence>
<protein>
    <submittedName>
        <fullName evidence="1">Uncharacterized protein</fullName>
    </submittedName>
</protein>